<dbReference type="EMBL" id="BAAARI010000014">
    <property type="protein sequence ID" value="GAA2582936.1"/>
    <property type="molecule type" value="Genomic_DNA"/>
</dbReference>
<feature type="transmembrane region" description="Helical" evidence="7">
    <location>
        <begin position="388"/>
        <end position="411"/>
    </location>
</feature>
<comment type="subcellular location">
    <subcellularLocation>
        <location evidence="1">Cell membrane</location>
        <topology evidence="1">Multi-pass membrane protein</topology>
    </subcellularLocation>
</comment>
<dbReference type="InterPro" id="IPR025857">
    <property type="entry name" value="MacB_PCD"/>
</dbReference>
<gene>
    <name evidence="10" type="ORF">GCM10009862_22660</name>
</gene>
<evidence type="ECO:0000256" key="1">
    <source>
        <dbReference type="ARBA" id="ARBA00004651"/>
    </source>
</evidence>
<feature type="transmembrane region" description="Helical" evidence="7">
    <location>
        <begin position="304"/>
        <end position="330"/>
    </location>
</feature>
<feature type="domain" description="MacB-like periplasmic core" evidence="9">
    <location>
        <begin position="48"/>
        <end position="252"/>
    </location>
</feature>
<keyword evidence="11" id="KW-1185">Reference proteome</keyword>
<evidence type="ECO:0000259" key="9">
    <source>
        <dbReference type="Pfam" id="PF12704"/>
    </source>
</evidence>
<dbReference type="InterPro" id="IPR003838">
    <property type="entry name" value="ABC3_permease_C"/>
</dbReference>
<evidence type="ECO:0000259" key="8">
    <source>
        <dbReference type="Pfam" id="PF02687"/>
    </source>
</evidence>
<dbReference type="Proteomes" id="UP001500274">
    <property type="component" value="Unassembled WGS sequence"/>
</dbReference>
<dbReference type="PANTHER" id="PTHR30572">
    <property type="entry name" value="MEMBRANE COMPONENT OF TRANSPORTER-RELATED"/>
    <property type="match status" value="1"/>
</dbReference>
<protein>
    <submittedName>
        <fullName evidence="10">ABC transporter permease</fullName>
    </submittedName>
</protein>
<proteinExistence type="inferred from homology"/>
<evidence type="ECO:0000256" key="2">
    <source>
        <dbReference type="ARBA" id="ARBA00022475"/>
    </source>
</evidence>
<evidence type="ECO:0000256" key="3">
    <source>
        <dbReference type="ARBA" id="ARBA00022692"/>
    </source>
</evidence>
<comment type="caution">
    <text evidence="10">The sequence shown here is derived from an EMBL/GenBank/DDBJ whole genome shotgun (WGS) entry which is preliminary data.</text>
</comment>
<dbReference type="RefSeq" id="WP_344229568.1">
    <property type="nucleotide sequence ID" value="NZ_BAAARI010000014.1"/>
</dbReference>
<keyword evidence="3 7" id="KW-0812">Transmembrane</keyword>
<evidence type="ECO:0000256" key="5">
    <source>
        <dbReference type="ARBA" id="ARBA00023136"/>
    </source>
</evidence>
<organism evidence="10 11">
    <name type="scientific">Microbacterium binotii</name>
    <dbReference type="NCBI Taxonomy" id="462710"/>
    <lineage>
        <taxon>Bacteria</taxon>
        <taxon>Bacillati</taxon>
        <taxon>Actinomycetota</taxon>
        <taxon>Actinomycetes</taxon>
        <taxon>Micrococcales</taxon>
        <taxon>Microbacteriaceae</taxon>
        <taxon>Microbacterium</taxon>
    </lineage>
</organism>
<evidence type="ECO:0000256" key="6">
    <source>
        <dbReference type="ARBA" id="ARBA00038076"/>
    </source>
</evidence>
<sequence length="427" mass="43310">MRRRRAAARERVDLSALVPPTPRADRFTSQDLVAEATADIGSRPARLIMTIAGTVLGIGALVATLGFAQTAAGQIARQFDQAAATRVEITPAEARTQSGASVATARLPWDGAERVERLAGVVAAATLAEVTLPAGAAITAVPVYDPSAASAAPAPIVAASEGLLDALGGRVTAGRMFDAGHDARGDRVAVLGAREADRLAINRVDSQPSIFIDGLAYAVIGIVDSFERRADLQDAVIIPVGTARADFALAAPGSIQARVDVGAGPQIGEQAPLALAPDAPDQIKVAAPSGRSDLSQNVQADVNVVFIALGVIVLLAGGLGIANVTLLSVMERTPEIGLRRALGATPRQIAGQFIAESAIIGMLGGIMGSAVAVLSVVLVSVIAGWSPVINPLVAVGGAFLGAVVGLAAGWLPARRAARIEPIAALRG</sequence>
<keyword evidence="2" id="KW-1003">Cell membrane</keyword>
<evidence type="ECO:0000313" key="11">
    <source>
        <dbReference type="Proteomes" id="UP001500274"/>
    </source>
</evidence>
<dbReference type="Pfam" id="PF12704">
    <property type="entry name" value="MacB_PCD"/>
    <property type="match status" value="1"/>
</dbReference>
<evidence type="ECO:0000256" key="4">
    <source>
        <dbReference type="ARBA" id="ARBA00022989"/>
    </source>
</evidence>
<dbReference type="InterPro" id="IPR050250">
    <property type="entry name" value="Macrolide_Exporter_MacB"/>
</dbReference>
<accession>A0ABP6BRK2</accession>
<evidence type="ECO:0000313" key="10">
    <source>
        <dbReference type="EMBL" id="GAA2582936.1"/>
    </source>
</evidence>
<feature type="transmembrane region" description="Helical" evidence="7">
    <location>
        <begin position="357"/>
        <end position="382"/>
    </location>
</feature>
<name>A0ABP6BRK2_9MICO</name>
<keyword evidence="4 7" id="KW-1133">Transmembrane helix</keyword>
<feature type="transmembrane region" description="Helical" evidence="7">
    <location>
        <begin position="47"/>
        <end position="68"/>
    </location>
</feature>
<dbReference type="Pfam" id="PF02687">
    <property type="entry name" value="FtsX"/>
    <property type="match status" value="1"/>
</dbReference>
<feature type="domain" description="ABC3 transporter permease C-terminal" evidence="8">
    <location>
        <begin position="308"/>
        <end position="421"/>
    </location>
</feature>
<comment type="similarity">
    <text evidence="6">Belongs to the ABC-4 integral membrane protein family.</text>
</comment>
<evidence type="ECO:0000256" key="7">
    <source>
        <dbReference type="SAM" id="Phobius"/>
    </source>
</evidence>
<keyword evidence="5 7" id="KW-0472">Membrane</keyword>
<dbReference type="PANTHER" id="PTHR30572:SF4">
    <property type="entry name" value="ABC TRANSPORTER PERMEASE YTRF"/>
    <property type="match status" value="1"/>
</dbReference>
<reference evidence="11" key="1">
    <citation type="journal article" date="2019" name="Int. J. Syst. Evol. Microbiol.">
        <title>The Global Catalogue of Microorganisms (GCM) 10K type strain sequencing project: providing services to taxonomists for standard genome sequencing and annotation.</title>
        <authorList>
            <consortium name="The Broad Institute Genomics Platform"/>
            <consortium name="The Broad Institute Genome Sequencing Center for Infectious Disease"/>
            <person name="Wu L."/>
            <person name="Ma J."/>
        </authorList>
    </citation>
    <scope>NUCLEOTIDE SEQUENCE [LARGE SCALE GENOMIC DNA]</scope>
    <source>
        <strain evidence="11">JCM 16365</strain>
    </source>
</reference>